<dbReference type="Proteomes" id="UP000053477">
    <property type="component" value="Unassembled WGS sequence"/>
</dbReference>
<proteinExistence type="predicted"/>
<keyword evidence="2" id="KW-1133">Transmembrane helix</keyword>
<keyword evidence="2" id="KW-0812">Transmembrane</keyword>
<feature type="transmembrane region" description="Helical" evidence="2">
    <location>
        <begin position="160"/>
        <end position="180"/>
    </location>
</feature>
<feature type="transmembrane region" description="Helical" evidence="2">
    <location>
        <begin position="83"/>
        <end position="108"/>
    </location>
</feature>
<name>A0A0H2RMX7_9AGAM</name>
<dbReference type="InParanoid" id="A0A0H2RMX7"/>
<evidence type="ECO:0000256" key="1">
    <source>
        <dbReference type="SAM" id="MobiDB-lite"/>
    </source>
</evidence>
<feature type="region of interest" description="Disordered" evidence="1">
    <location>
        <begin position="545"/>
        <end position="565"/>
    </location>
</feature>
<feature type="region of interest" description="Disordered" evidence="1">
    <location>
        <begin position="418"/>
        <end position="532"/>
    </location>
</feature>
<evidence type="ECO:0000313" key="4">
    <source>
        <dbReference type="EMBL" id="KLO13320.1"/>
    </source>
</evidence>
<keyword evidence="5" id="KW-1185">Reference proteome</keyword>
<accession>A0A0H2RMX7</accession>
<feature type="compositionally biased region" description="Polar residues" evidence="1">
    <location>
        <begin position="329"/>
        <end position="373"/>
    </location>
</feature>
<organism evidence="4 5">
    <name type="scientific">Schizopora paradoxa</name>
    <dbReference type="NCBI Taxonomy" id="27342"/>
    <lineage>
        <taxon>Eukaryota</taxon>
        <taxon>Fungi</taxon>
        <taxon>Dikarya</taxon>
        <taxon>Basidiomycota</taxon>
        <taxon>Agaricomycotina</taxon>
        <taxon>Agaricomycetes</taxon>
        <taxon>Hymenochaetales</taxon>
        <taxon>Schizoporaceae</taxon>
        <taxon>Schizopora</taxon>
    </lineage>
</organism>
<keyword evidence="2" id="KW-0472">Membrane</keyword>
<dbReference type="OrthoDB" id="2971182at2759"/>
<feature type="transmembrane region" description="Helical" evidence="2">
    <location>
        <begin position="200"/>
        <end position="223"/>
    </location>
</feature>
<feature type="compositionally biased region" description="Low complexity" evidence="1">
    <location>
        <begin position="505"/>
        <end position="524"/>
    </location>
</feature>
<feature type="transmembrane region" description="Helical" evidence="2">
    <location>
        <begin position="120"/>
        <end position="140"/>
    </location>
</feature>
<dbReference type="PANTHER" id="PTHR40465">
    <property type="entry name" value="CHROMOSOME 1, WHOLE GENOME SHOTGUN SEQUENCE"/>
    <property type="match status" value="1"/>
</dbReference>
<evidence type="ECO:0000313" key="5">
    <source>
        <dbReference type="Proteomes" id="UP000053477"/>
    </source>
</evidence>
<reference evidence="4 5" key="1">
    <citation type="submission" date="2015-04" db="EMBL/GenBank/DDBJ databases">
        <title>Complete genome sequence of Schizopora paradoxa KUC8140, a cosmopolitan wood degrader in East Asia.</title>
        <authorList>
            <consortium name="DOE Joint Genome Institute"/>
            <person name="Min B."/>
            <person name="Park H."/>
            <person name="Jang Y."/>
            <person name="Kim J.-J."/>
            <person name="Kim K.H."/>
            <person name="Pangilinan J."/>
            <person name="Lipzen A."/>
            <person name="Riley R."/>
            <person name="Grigoriev I.V."/>
            <person name="Spatafora J.W."/>
            <person name="Choi I.-G."/>
        </authorList>
    </citation>
    <scope>NUCLEOTIDE SEQUENCE [LARGE SCALE GENOMIC DNA]</scope>
    <source>
        <strain evidence="4 5">KUC8140</strain>
    </source>
</reference>
<dbReference type="AlphaFoldDB" id="A0A0H2RMX7"/>
<dbReference type="Pfam" id="PF20152">
    <property type="entry name" value="DUF6534"/>
    <property type="match status" value="1"/>
</dbReference>
<dbReference type="PANTHER" id="PTHR40465:SF1">
    <property type="entry name" value="DUF6534 DOMAIN-CONTAINING PROTEIN"/>
    <property type="match status" value="1"/>
</dbReference>
<dbReference type="InterPro" id="IPR045339">
    <property type="entry name" value="DUF6534"/>
</dbReference>
<evidence type="ECO:0000259" key="3">
    <source>
        <dbReference type="Pfam" id="PF20152"/>
    </source>
</evidence>
<feature type="compositionally biased region" description="Pro residues" evidence="1">
    <location>
        <begin position="468"/>
        <end position="482"/>
    </location>
</feature>
<feature type="transmembrane region" description="Helical" evidence="2">
    <location>
        <begin position="47"/>
        <end position="71"/>
    </location>
</feature>
<feature type="region of interest" description="Disordered" evidence="1">
    <location>
        <begin position="317"/>
        <end position="377"/>
    </location>
</feature>
<gene>
    <name evidence="4" type="ORF">SCHPADRAFT_368771</name>
</gene>
<feature type="domain" description="DUF6534" evidence="3">
    <location>
        <begin position="166"/>
        <end position="255"/>
    </location>
</feature>
<feature type="transmembrane region" description="Helical" evidence="2">
    <location>
        <begin position="12"/>
        <end position="35"/>
    </location>
</feature>
<feature type="compositionally biased region" description="Polar residues" evidence="1">
    <location>
        <begin position="422"/>
        <end position="451"/>
    </location>
</feature>
<evidence type="ECO:0000256" key="2">
    <source>
        <dbReference type="SAM" id="Phobius"/>
    </source>
</evidence>
<protein>
    <recommendedName>
        <fullName evidence="3">DUF6534 domain-containing protein</fullName>
    </recommendedName>
</protein>
<feature type="compositionally biased region" description="Low complexity" evidence="1">
    <location>
        <begin position="550"/>
        <end position="565"/>
    </location>
</feature>
<dbReference type="EMBL" id="KQ085961">
    <property type="protein sequence ID" value="KLO13320.1"/>
    <property type="molecule type" value="Genomic_DNA"/>
</dbReference>
<sequence length="565" mass="61963">MTTELLTEKDASFFVGATVSAILYGTTIGQSLWYFSVFYNDSSWSLAFVATLLLLDTAHMAILCIAAYFTLIGDNNSSVTQNMLTWSIPSSIAITYGLTFAVQCFFVLRVWILSRRKKTITITIALLVVMQIASGTVTVAREAQNNVYYITDHTKIAATFELASCLLANVAITSVLVYYLQRGRIIGDNAWTTNPVINRLIFFTISTGLLTSIVTLANLVLFLAAPDSYYWVIPHVISSKLYVTSLLSTLNSRRSVRNLMIRNSTLYPSAPSKEMIARNSMPMEEGKLQKHRKPVRKGVREVFSEFIKRTERRLGDTSVEMKLLPGSPQPSKSGGTRSVASSPAKSEAISASSRTRDSGTIQGTRTRTNSVTWAPQYPREWQRESGYTDTNFSQRSSRFTALTFATTNNASTFSRHPYRASTLGTTTPVTPSSALNGFNSYSRRSGQESSWSESLKNRLSKSSSRTLPPVPPIPEASVPPPATTARKASTSFGPPPPPVAFTQLSRSSKFSRASGSSGASTRSTPRLGSLRFPSEIQLDEAFSRGDDWASSVGSGRLSLGLNRFN</sequence>